<evidence type="ECO:0000256" key="1">
    <source>
        <dbReference type="ARBA" id="ARBA00004496"/>
    </source>
</evidence>
<evidence type="ECO:0000259" key="6">
    <source>
        <dbReference type="Pfam" id="PF21981"/>
    </source>
</evidence>
<dbReference type="InterPro" id="IPR003783">
    <property type="entry name" value="Regulatory_RecX"/>
</dbReference>
<feature type="domain" description="RecX third three-helical" evidence="6">
    <location>
        <begin position="128"/>
        <end position="171"/>
    </location>
</feature>
<protein>
    <recommendedName>
        <fullName evidence="3 5">Regulatory protein RecX</fullName>
    </recommendedName>
</protein>
<dbReference type="InterPro" id="IPR036388">
    <property type="entry name" value="WH-like_DNA-bd_sf"/>
</dbReference>
<dbReference type="HAMAP" id="MF_01114">
    <property type="entry name" value="RecX"/>
    <property type="match status" value="1"/>
</dbReference>
<evidence type="ECO:0000256" key="3">
    <source>
        <dbReference type="ARBA" id="ARBA00018111"/>
    </source>
</evidence>
<evidence type="ECO:0000256" key="4">
    <source>
        <dbReference type="ARBA" id="ARBA00022490"/>
    </source>
</evidence>
<evidence type="ECO:0000256" key="5">
    <source>
        <dbReference type="HAMAP-Rule" id="MF_01114"/>
    </source>
</evidence>
<evidence type="ECO:0000313" key="7">
    <source>
        <dbReference type="EMBL" id="OGC45694.1"/>
    </source>
</evidence>
<dbReference type="Pfam" id="PF21981">
    <property type="entry name" value="RecX_HTH3"/>
    <property type="match status" value="1"/>
</dbReference>
<keyword evidence="4 5" id="KW-0963">Cytoplasm</keyword>
<comment type="similarity">
    <text evidence="2 5">Belongs to the RecX family.</text>
</comment>
<dbReference type="GO" id="GO:0006282">
    <property type="term" value="P:regulation of DNA repair"/>
    <property type="evidence" value="ECO:0007669"/>
    <property type="project" value="UniProtKB-UniRule"/>
</dbReference>
<comment type="subcellular location">
    <subcellularLocation>
        <location evidence="1 5">Cytoplasm</location>
    </subcellularLocation>
</comment>
<dbReference type="EMBL" id="MEUV01000023">
    <property type="protein sequence ID" value="OGC45694.1"/>
    <property type="molecule type" value="Genomic_DNA"/>
</dbReference>
<gene>
    <name evidence="5" type="primary">recX</name>
    <name evidence="7" type="ORF">A2V49_04495</name>
</gene>
<accession>A0A1F4UL60</accession>
<name>A0A1F4UL60_UNCKA</name>
<evidence type="ECO:0000256" key="2">
    <source>
        <dbReference type="ARBA" id="ARBA00009695"/>
    </source>
</evidence>
<proteinExistence type="inferred from homology"/>
<comment type="caution">
    <text evidence="7">The sequence shown here is derived from an EMBL/GenBank/DDBJ whole genome shotgun (WGS) entry which is preliminary data.</text>
</comment>
<dbReference type="Proteomes" id="UP000178615">
    <property type="component" value="Unassembled WGS sequence"/>
</dbReference>
<dbReference type="PANTHER" id="PTHR33602">
    <property type="entry name" value="REGULATORY PROTEIN RECX FAMILY PROTEIN"/>
    <property type="match status" value="1"/>
</dbReference>
<evidence type="ECO:0000313" key="8">
    <source>
        <dbReference type="Proteomes" id="UP000178615"/>
    </source>
</evidence>
<dbReference type="Gene3D" id="1.10.10.10">
    <property type="entry name" value="Winged helix-like DNA-binding domain superfamily/Winged helix DNA-binding domain"/>
    <property type="match status" value="1"/>
</dbReference>
<dbReference type="AlphaFoldDB" id="A0A1F4UL60"/>
<organism evidence="7 8">
    <name type="scientific">candidate division WWE3 bacterium RBG_19FT_COMBO_34_6</name>
    <dbReference type="NCBI Taxonomy" id="1802612"/>
    <lineage>
        <taxon>Bacteria</taxon>
        <taxon>Katanobacteria</taxon>
    </lineage>
</organism>
<sequence>MQNQNNFDNKDFLRVSNFIKSKVLNFLSTKPRTEHEIISKIRYVIQNLEDTPLDEKTKKEIEQNILDYLRNIKLLDDAKYAADLVKEKINSRHPQNKYKIKQFLLRKKVNPANIESALKLYTNDNERQIIEKEIEKKLRTIKDKNPYIIKSKLLKFLISKGYTYEIVKTVVDSHLDVK</sequence>
<dbReference type="GO" id="GO:0005737">
    <property type="term" value="C:cytoplasm"/>
    <property type="evidence" value="ECO:0007669"/>
    <property type="project" value="UniProtKB-SubCell"/>
</dbReference>
<comment type="function">
    <text evidence="5">Modulates RecA activity.</text>
</comment>
<dbReference type="InterPro" id="IPR053925">
    <property type="entry name" value="RecX_HTH_3rd"/>
</dbReference>
<dbReference type="PANTHER" id="PTHR33602:SF1">
    <property type="entry name" value="REGULATORY PROTEIN RECX FAMILY PROTEIN"/>
    <property type="match status" value="1"/>
</dbReference>
<reference evidence="7 8" key="1">
    <citation type="journal article" date="2016" name="Nat. Commun.">
        <title>Thousands of microbial genomes shed light on interconnected biogeochemical processes in an aquifer system.</title>
        <authorList>
            <person name="Anantharaman K."/>
            <person name="Brown C.T."/>
            <person name="Hug L.A."/>
            <person name="Sharon I."/>
            <person name="Castelle C.J."/>
            <person name="Probst A.J."/>
            <person name="Thomas B.C."/>
            <person name="Singh A."/>
            <person name="Wilkins M.J."/>
            <person name="Karaoz U."/>
            <person name="Brodie E.L."/>
            <person name="Williams K.H."/>
            <person name="Hubbard S.S."/>
            <person name="Banfield J.F."/>
        </authorList>
    </citation>
    <scope>NUCLEOTIDE SEQUENCE [LARGE SCALE GENOMIC DNA]</scope>
</reference>